<dbReference type="HOGENOM" id="CLU_3137816_0_0_10"/>
<name>A0A060RC33_9BACT</name>
<reference evidence="1 2" key="1">
    <citation type="journal article" date="2015" name="Genome Announc.">
        <title>Complete Genome Sequence of the Novel Leech Symbiont Mucinivorans hirudinis M3T.</title>
        <authorList>
            <person name="Nelson M.C."/>
            <person name="Bomar L."/>
            <person name="Graf J."/>
        </authorList>
    </citation>
    <scope>NUCLEOTIDE SEQUENCE [LARGE SCALE GENOMIC DNA]</scope>
    <source>
        <strain evidence="2">M3</strain>
    </source>
</reference>
<accession>A0A060RC33</accession>
<keyword evidence="2" id="KW-1185">Reference proteome</keyword>
<evidence type="ECO:0000313" key="2">
    <source>
        <dbReference type="Proteomes" id="UP000027616"/>
    </source>
</evidence>
<proteinExistence type="predicted"/>
<dbReference type="EMBL" id="HG934468">
    <property type="protein sequence ID" value="CDN30939.1"/>
    <property type="molecule type" value="Genomic_DNA"/>
</dbReference>
<dbReference type="STRING" id="1433126.BN938_0838"/>
<sequence length="49" mass="5483">MSDIGISIAGLITPTRAYNEFNFTVVCAFMEIGKIAKININSKFFIIRL</sequence>
<dbReference type="AlphaFoldDB" id="A0A060RC33"/>
<dbReference type="KEGG" id="rbc:BN938_0838"/>
<dbReference type="Proteomes" id="UP000027616">
    <property type="component" value="Chromosome I"/>
</dbReference>
<gene>
    <name evidence="1" type="ORF">BN938_0838</name>
</gene>
<organism evidence="1 2">
    <name type="scientific">Mucinivorans hirudinis</name>
    <dbReference type="NCBI Taxonomy" id="1433126"/>
    <lineage>
        <taxon>Bacteria</taxon>
        <taxon>Pseudomonadati</taxon>
        <taxon>Bacteroidota</taxon>
        <taxon>Bacteroidia</taxon>
        <taxon>Bacteroidales</taxon>
        <taxon>Rikenellaceae</taxon>
        <taxon>Mucinivorans</taxon>
    </lineage>
</organism>
<protein>
    <submittedName>
        <fullName evidence="1">Uncharacterized protein</fullName>
    </submittedName>
</protein>
<evidence type="ECO:0000313" key="1">
    <source>
        <dbReference type="EMBL" id="CDN30939.1"/>
    </source>
</evidence>